<evidence type="ECO:0008006" key="4">
    <source>
        <dbReference type="Google" id="ProtNLM"/>
    </source>
</evidence>
<reference evidence="2 3" key="1">
    <citation type="submission" date="2021-08" db="EMBL/GenBank/DDBJ databases">
        <title>Complete genome sequence of Leptospira kobayashii strain E30.</title>
        <authorList>
            <person name="Nakao R."/>
            <person name="Nakamura S."/>
            <person name="Masuzawa T."/>
            <person name="Koizumi N."/>
        </authorList>
    </citation>
    <scope>NUCLEOTIDE SEQUENCE [LARGE SCALE GENOMIC DNA]</scope>
    <source>
        <strain evidence="2 3">E30</strain>
    </source>
</reference>
<evidence type="ECO:0000313" key="2">
    <source>
        <dbReference type="EMBL" id="BDA79517.1"/>
    </source>
</evidence>
<feature type="transmembrane region" description="Helical" evidence="1">
    <location>
        <begin position="166"/>
        <end position="186"/>
    </location>
</feature>
<dbReference type="EMBL" id="AP025028">
    <property type="protein sequence ID" value="BDA79517.1"/>
    <property type="molecule type" value="Genomic_DNA"/>
</dbReference>
<accession>A0ABN6KHK9</accession>
<keyword evidence="3" id="KW-1185">Reference proteome</keyword>
<evidence type="ECO:0000313" key="3">
    <source>
        <dbReference type="Proteomes" id="UP000245263"/>
    </source>
</evidence>
<dbReference type="RefSeq" id="WP_135354841.1">
    <property type="nucleotide sequence ID" value="NZ_AP025028.1"/>
</dbReference>
<evidence type="ECO:0000256" key="1">
    <source>
        <dbReference type="SAM" id="Phobius"/>
    </source>
</evidence>
<dbReference type="Proteomes" id="UP000245263">
    <property type="component" value="Chromosome 1"/>
</dbReference>
<protein>
    <recommendedName>
        <fullName evidence="4">DUF5683 domain-containing protein</fullName>
    </recommendedName>
</protein>
<organism evidence="2 3">
    <name type="scientific">Leptospira kobayashii</name>
    <dbReference type="NCBI Taxonomy" id="1917830"/>
    <lineage>
        <taxon>Bacteria</taxon>
        <taxon>Pseudomonadati</taxon>
        <taxon>Spirochaetota</taxon>
        <taxon>Spirochaetia</taxon>
        <taxon>Leptospirales</taxon>
        <taxon>Leptospiraceae</taxon>
        <taxon>Leptospira</taxon>
    </lineage>
</organism>
<gene>
    <name evidence="2" type="ORF">LPTSP3_g24470</name>
</gene>
<keyword evidence="1" id="KW-0812">Transmembrane</keyword>
<name>A0ABN6KHK9_9LEPT</name>
<keyword evidence="1" id="KW-1133">Transmembrane helix</keyword>
<proteinExistence type="predicted"/>
<sequence>MEYRFIFLFIFVFGNLNATDIPGGGKEYQKGVILYEGKKMIRGDYFFASDDKLFIRDEQFGRFISKSKSEGIVSEDYVESIRSKERWQAVSESFYLFSSGNKYQSGALQISPDEEMWTRIAKISLVLITGYYYQSAVRANEQLSHSFYGLNSDQKRSLFERENTKFQLSLVATVLTFLGSGFFAYYRYDRDLHFNQLNIREREFVPVESIPVSWNLPQKGAKIELGYSKNF</sequence>
<keyword evidence="1" id="KW-0472">Membrane</keyword>